<gene>
    <name evidence="3" type="ORF">NSA23_13795</name>
</gene>
<protein>
    <recommendedName>
        <fullName evidence="2">Bacterial PH domain-containing protein</fullName>
    </recommendedName>
</protein>
<keyword evidence="1" id="KW-0472">Membrane</keyword>
<evidence type="ECO:0000256" key="1">
    <source>
        <dbReference type="SAM" id="Phobius"/>
    </source>
</evidence>
<dbReference type="RefSeq" id="WP_042681135.1">
    <property type="nucleotide sequence ID" value="NZ_CABKTM010000031.1"/>
</dbReference>
<evidence type="ECO:0000313" key="4">
    <source>
        <dbReference type="Proteomes" id="UP001142078"/>
    </source>
</evidence>
<name>A0A9X2S625_9FIRM</name>
<dbReference type="EMBL" id="JANJZL010000012">
    <property type="protein sequence ID" value="MCR2045178.1"/>
    <property type="molecule type" value="Genomic_DNA"/>
</dbReference>
<evidence type="ECO:0000259" key="2">
    <source>
        <dbReference type="Pfam" id="PF20794"/>
    </source>
</evidence>
<evidence type="ECO:0000313" key="3">
    <source>
        <dbReference type="EMBL" id="MCR2045178.1"/>
    </source>
</evidence>
<feature type="domain" description="Bacterial PH" evidence="2">
    <location>
        <begin position="10"/>
        <end position="132"/>
    </location>
</feature>
<dbReference type="OrthoDB" id="9903111at2"/>
<dbReference type="Proteomes" id="UP001142078">
    <property type="component" value="Unassembled WGS sequence"/>
</dbReference>
<dbReference type="AlphaFoldDB" id="A0A9X2S625"/>
<organism evidence="3 4">
    <name type="scientific">Anaerosalibacter massiliensis</name>
    <dbReference type="NCBI Taxonomy" id="1347392"/>
    <lineage>
        <taxon>Bacteria</taxon>
        <taxon>Bacillati</taxon>
        <taxon>Bacillota</taxon>
        <taxon>Tissierellia</taxon>
        <taxon>Tissierellales</taxon>
        <taxon>Sporanaerobacteraceae</taxon>
        <taxon>Anaerosalibacter</taxon>
    </lineage>
</organism>
<comment type="caution">
    <text evidence="3">The sequence shown here is derived from an EMBL/GenBank/DDBJ whole genome shotgun (WGS) entry which is preliminary data.</text>
</comment>
<keyword evidence="1" id="KW-1133">Transmembrane helix</keyword>
<feature type="transmembrane region" description="Helical" evidence="1">
    <location>
        <begin position="15"/>
        <end position="31"/>
    </location>
</feature>
<reference evidence="3" key="1">
    <citation type="submission" date="2022-07" db="EMBL/GenBank/DDBJ databases">
        <title>Enhanced cultured diversity of the mouse gut microbiota enables custom-made synthetic communities.</title>
        <authorList>
            <person name="Afrizal A."/>
        </authorList>
    </citation>
    <scope>NUCLEOTIDE SEQUENCE</scope>
    <source>
        <strain evidence="3">DSM 29482</strain>
    </source>
</reference>
<dbReference type="Pfam" id="PF20794">
    <property type="entry name" value="bPH_7"/>
    <property type="match status" value="1"/>
</dbReference>
<keyword evidence="1" id="KW-0812">Transmembrane</keyword>
<sequence length="137" mass="16173">MDKIVIGENKKNRRLKIIGIIVGSFLVIFSIKDKSLRELLIGLIFLYFTVYKKENTVTKDGVTYSHKGIFIKRENKVDFSTLDKIIIYKTRDGKYIFYFDREEDPRGIKVEKEYVDPIVNLIESREDKIPIEYVVDE</sequence>
<accession>A0A9X2S625</accession>
<dbReference type="InterPro" id="IPR048871">
    <property type="entry name" value="PH_7_bact"/>
</dbReference>
<proteinExistence type="predicted"/>
<keyword evidence="4" id="KW-1185">Reference proteome</keyword>